<comment type="caution">
    <text evidence="2">The sequence shown here is derived from an EMBL/GenBank/DDBJ whole genome shotgun (WGS) entry which is preliminary data.</text>
</comment>
<dbReference type="InterPro" id="IPR003673">
    <property type="entry name" value="CoA-Trfase_fam_III"/>
</dbReference>
<gene>
    <name evidence="2" type="ORF">J2W25_001665</name>
</gene>
<dbReference type="GO" id="GO:0033608">
    <property type="term" value="F:formyl-CoA transferase activity"/>
    <property type="evidence" value="ECO:0007669"/>
    <property type="project" value="UniProtKB-EC"/>
</dbReference>
<keyword evidence="1 2" id="KW-0808">Transferase</keyword>
<dbReference type="SUPFAM" id="SSF89796">
    <property type="entry name" value="CoA-transferase family III (CaiB/BaiF)"/>
    <property type="match status" value="1"/>
</dbReference>
<dbReference type="PANTHER" id="PTHR48207:SF4">
    <property type="entry name" value="BLL6097 PROTEIN"/>
    <property type="match status" value="1"/>
</dbReference>
<dbReference type="PANTHER" id="PTHR48207">
    <property type="entry name" value="SUCCINATE--HYDROXYMETHYLGLUTARATE COA-TRANSFERASE"/>
    <property type="match status" value="1"/>
</dbReference>
<organism evidence="2 3">
    <name type="scientific">Variovorax boronicumulans</name>
    <dbReference type="NCBI Taxonomy" id="436515"/>
    <lineage>
        <taxon>Bacteria</taxon>
        <taxon>Pseudomonadati</taxon>
        <taxon>Pseudomonadota</taxon>
        <taxon>Betaproteobacteria</taxon>
        <taxon>Burkholderiales</taxon>
        <taxon>Comamonadaceae</taxon>
        <taxon>Variovorax</taxon>
    </lineage>
</organism>
<accession>A0AAW8DTI3</accession>
<dbReference type="Gene3D" id="3.30.1540.10">
    <property type="entry name" value="formyl-coa transferase, domain 3"/>
    <property type="match status" value="1"/>
</dbReference>
<dbReference type="InterPro" id="IPR023606">
    <property type="entry name" value="CoA-Trfase_III_dom_1_sf"/>
</dbReference>
<dbReference type="EC" id="2.8.3.16" evidence="2"/>
<dbReference type="RefSeq" id="WP_307636252.1">
    <property type="nucleotide sequence ID" value="NZ_JAUSRR010000003.1"/>
</dbReference>
<dbReference type="InterPro" id="IPR044855">
    <property type="entry name" value="CoA-Trfase_III_dom3_sf"/>
</dbReference>
<dbReference type="EMBL" id="JAUSRR010000003">
    <property type="protein sequence ID" value="MDP9922644.1"/>
    <property type="molecule type" value="Genomic_DNA"/>
</dbReference>
<dbReference type="Proteomes" id="UP001244295">
    <property type="component" value="Unassembled WGS sequence"/>
</dbReference>
<reference evidence="2" key="1">
    <citation type="submission" date="2023-07" db="EMBL/GenBank/DDBJ databases">
        <title>Sorghum-associated microbial communities from plants grown in Nebraska, USA.</title>
        <authorList>
            <person name="Schachtman D."/>
        </authorList>
    </citation>
    <scope>NUCLEOTIDE SEQUENCE</scope>
    <source>
        <strain evidence="2">DS2795</strain>
    </source>
</reference>
<protein>
    <submittedName>
        <fullName evidence="2">Formyl-CoA transferase</fullName>
        <ecNumber evidence="2">2.8.3.16</ecNumber>
    </submittedName>
</protein>
<sequence length="402" mass="41925">MASASTHLAYTGLRVLDLSQGIAGPYCGQILRQLGAEVIKAEPLEGDWSRRIGLARDGMTAITMAFNRGKRSLACNARHPEGRALLALLAARADIVIQSFRPGVAQRMGLGPAEVRTMNPSVIYVSISGFGQSGPEARRPATDVIAQAVSGMAVTNCAPGGTPATAKPYIADVSCGLYAANAVGAALFARERSPEGVGTHLDLSLLACMAALQNPLLIEHVWRGDAPATAATVPQGLYATADGHIALAAMSDAMFAAIGEVIGQPAWRNDAHMATAASRLAVAGEIDAALRAALPAQTSAQWVAAFTARNVLAGEVRHATQLLDDAQVRHLGLLQPMARPDDPSLPPLPGVALPGIDATHQVPRAPRLGEHTQEILRELRFDDARVAALMQAGVLGPSPPPH</sequence>
<evidence type="ECO:0000313" key="3">
    <source>
        <dbReference type="Proteomes" id="UP001244295"/>
    </source>
</evidence>
<dbReference type="InterPro" id="IPR050483">
    <property type="entry name" value="CoA-transferase_III_domain"/>
</dbReference>
<proteinExistence type="predicted"/>
<evidence type="ECO:0000256" key="1">
    <source>
        <dbReference type="ARBA" id="ARBA00022679"/>
    </source>
</evidence>
<dbReference type="AlphaFoldDB" id="A0AAW8DTI3"/>
<dbReference type="Gene3D" id="3.40.50.10540">
    <property type="entry name" value="Crotonobetainyl-coa:carnitine coa-transferase, domain 1"/>
    <property type="match status" value="1"/>
</dbReference>
<evidence type="ECO:0000313" key="2">
    <source>
        <dbReference type="EMBL" id="MDP9922644.1"/>
    </source>
</evidence>
<name>A0AAW8DTI3_9BURK</name>
<dbReference type="Pfam" id="PF02515">
    <property type="entry name" value="CoA_transf_3"/>
    <property type="match status" value="1"/>
</dbReference>